<dbReference type="Gene3D" id="3.30.519.10">
    <property type="entry name" value="Guanine Nucleotide Dissociation Inhibitor, domain 2"/>
    <property type="match status" value="1"/>
</dbReference>
<dbReference type="EMBL" id="KN847043">
    <property type="protein sequence ID" value="KIW27078.1"/>
    <property type="molecule type" value="Genomic_DNA"/>
</dbReference>
<dbReference type="PANTHER" id="PTHR11787:SF4">
    <property type="entry name" value="CHM, RAB ESCORT PROTEIN 1"/>
    <property type="match status" value="1"/>
</dbReference>
<protein>
    <recommendedName>
        <fullName evidence="2">Rab proteins geranylgeranyltransferase</fullName>
    </recommendedName>
</protein>
<dbReference type="OrthoDB" id="1923006at2759"/>
<keyword evidence="4" id="KW-1185">Reference proteome</keyword>
<dbReference type="Pfam" id="PF00996">
    <property type="entry name" value="GDI"/>
    <property type="match status" value="1"/>
</dbReference>
<dbReference type="GO" id="GO:0016192">
    <property type="term" value="P:vesicle-mediated transport"/>
    <property type="evidence" value="ECO:0007669"/>
    <property type="project" value="TreeGrafter"/>
</dbReference>
<dbReference type="InterPro" id="IPR036188">
    <property type="entry name" value="FAD/NAD-bd_sf"/>
</dbReference>
<evidence type="ECO:0000256" key="2">
    <source>
        <dbReference type="PIRNR" id="PIRNR037514"/>
    </source>
</evidence>
<dbReference type="Gene3D" id="3.50.50.60">
    <property type="entry name" value="FAD/NAD(P)-binding domain"/>
    <property type="match status" value="1"/>
</dbReference>
<dbReference type="Gene3D" id="1.10.405.10">
    <property type="entry name" value="Guanine Nucleotide Dissociation Inhibitor, domain 1"/>
    <property type="match status" value="1"/>
</dbReference>
<dbReference type="Proteomes" id="UP000054466">
    <property type="component" value="Unassembled WGS sequence"/>
</dbReference>
<dbReference type="GO" id="GO:0005829">
    <property type="term" value="C:cytosol"/>
    <property type="evidence" value="ECO:0007669"/>
    <property type="project" value="TreeGrafter"/>
</dbReference>
<dbReference type="InterPro" id="IPR017230">
    <property type="entry name" value="Mrs6"/>
</dbReference>
<dbReference type="STRING" id="569365.A0A0D2C7H6"/>
<dbReference type="GO" id="GO:0005634">
    <property type="term" value="C:nucleus"/>
    <property type="evidence" value="ECO:0007669"/>
    <property type="project" value="TreeGrafter"/>
</dbReference>
<evidence type="ECO:0000313" key="3">
    <source>
        <dbReference type="EMBL" id="KIW27078.1"/>
    </source>
</evidence>
<dbReference type="AlphaFoldDB" id="A0A0D2C7H6"/>
<dbReference type="VEuPathDB" id="FungiDB:PV07_06857"/>
<accession>A0A0D2C7H6</accession>
<reference evidence="3 4" key="1">
    <citation type="submission" date="2015-01" db="EMBL/GenBank/DDBJ databases">
        <title>The Genome Sequence of Cladophialophora immunda CBS83496.</title>
        <authorList>
            <consortium name="The Broad Institute Genomics Platform"/>
            <person name="Cuomo C."/>
            <person name="de Hoog S."/>
            <person name="Gorbushina A."/>
            <person name="Stielow B."/>
            <person name="Teixiera M."/>
            <person name="Abouelleil A."/>
            <person name="Chapman S.B."/>
            <person name="Priest M."/>
            <person name="Young S.K."/>
            <person name="Wortman J."/>
            <person name="Nusbaum C."/>
            <person name="Birren B."/>
        </authorList>
    </citation>
    <scope>NUCLEOTIDE SEQUENCE [LARGE SCALE GENOMIC DNA]</scope>
    <source>
        <strain evidence="3 4">CBS 83496</strain>
    </source>
</reference>
<dbReference type="SUPFAM" id="SSF54373">
    <property type="entry name" value="FAD-linked reductases, C-terminal domain"/>
    <property type="match status" value="1"/>
</dbReference>
<dbReference type="PRINTS" id="PR00891">
    <property type="entry name" value="RABGDIREP"/>
</dbReference>
<dbReference type="SUPFAM" id="SSF51905">
    <property type="entry name" value="FAD/NAD(P)-binding domain"/>
    <property type="match status" value="1"/>
</dbReference>
<dbReference type="RefSeq" id="XP_016247294.1">
    <property type="nucleotide sequence ID" value="XM_016393875.1"/>
</dbReference>
<evidence type="ECO:0000256" key="1">
    <source>
        <dbReference type="ARBA" id="ARBA00005593"/>
    </source>
</evidence>
<dbReference type="InterPro" id="IPR018203">
    <property type="entry name" value="GDP_dissociation_inhibitor"/>
</dbReference>
<name>A0A0D2C7H6_9EURO</name>
<dbReference type="HOGENOM" id="CLU_021695_3_1_1"/>
<dbReference type="GO" id="GO:0005968">
    <property type="term" value="C:Rab-protein geranylgeranyltransferase complex"/>
    <property type="evidence" value="ECO:0007669"/>
    <property type="project" value="TreeGrafter"/>
</dbReference>
<sequence>MESLSDEVWDVVIAGTSIPQSLLALALSRSGKKILHVDRHAYYGGDDAGLSLDDAQSWVEDLRQFRSTVYKDAFISRYTDDESRTPSSLGPSRSYTLSLSPQIIYAKSEFLPSLVSSQIHTQLEFLAVGSFWVLDDGKLHKIPSTREDVFNDESLSMKDKRGLMKFLRYVIQEEEESTTASKEDSTSMSLKDALTTEFKIPDSLQAPLVALALSPVPADSVPFDKALVRIRRHMKSMGHFGQGFGAVVAKYGGTAEISQVACRAGAVGGGVYLLGHALQALSAPANTPVLAPLDGGDSTLVECTLSDGTRIRTRYVAGNRDDIPISKDVVEEVASLCTTWRSIHIIADPLKSMFPPTSENGPIPAVTIVLVNGGTPEHGKDPVYLQIHSEDTGECPAGQCLIYASVVSEDASSEDRLEDAVRLFLDTVGAKDTLLWSLSYRALGPAIDRTFNSPPSRKHTPVIIFPPKPQDIAFDDGILHAVNDAWQVIMGSEAATRSTFLRFEERDTELED</sequence>
<dbReference type="GO" id="GO:0007264">
    <property type="term" value="P:small GTPase-mediated signal transduction"/>
    <property type="evidence" value="ECO:0007669"/>
    <property type="project" value="UniProtKB-UniRule"/>
</dbReference>
<comment type="similarity">
    <text evidence="1 2">Belongs to the Rab GDI family.</text>
</comment>
<proteinExistence type="inferred from homology"/>
<organism evidence="3 4">
    <name type="scientific">Cladophialophora immunda</name>
    <dbReference type="NCBI Taxonomy" id="569365"/>
    <lineage>
        <taxon>Eukaryota</taxon>
        <taxon>Fungi</taxon>
        <taxon>Dikarya</taxon>
        <taxon>Ascomycota</taxon>
        <taxon>Pezizomycotina</taxon>
        <taxon>Eurotiomycetes</taxon>
        <taxon>Chaetothyriomycetidae</taxon>
        <taxon>Chaetothyriales</taxon>
        <taxon>Herpotrichiellaceae</taxon>
        <taxon>Cladophialophora</taxon>
    </lineage>
</organism>
<dbReference type="PANTHER" id="PTHR11787">
    <property type="entry name" value="RAB GDP-DISSOCIATION INHIBITOR"/>
    <property type="match status" value="1"/>
</dbReference>
<gene>
    <name evidence="3" type="ORF">PV07_06857</name>
</gene>
<dbReference type="GeneID" id="27346051"/>
<evidence type="ECO:0000313" key="4">
    <source>
        <dbReference type="Proteomes" id="UP000054466"/>
    </source>
</evidence>
<dbReference type="GO" id="GO:0005092">
    <property type="term" value="F:GDP-dissociation inhibitor activity"/>
    <property type="evidence" value="ECO:0007669"/>
    <property type="project" value="UniProtKB-UniRule"/>
</dbReference>
<dbReference type="PIRSF" id="PIRSF037514">
    <property type="entry name" value="Rab_ger_ger_transf_A_fun"/>
    <property type="match status" value="1"/>
</dbReference>